<dbReference type="InterPro" id="IPR038731">
    <property type="entry name" value="RgtA/B/C-like"/>
</dbReference>
<evidence type="ECO:0000313" key="11">
    <source>
        <dbReference type="Proteomes" id="UP000662914"/>
    </source>
</evidence>
<keyword evidence="3" id="KW-0328">Glycosyltransferase</keyword>
<evidence type="ECO:0000256" key="2">
    <source>
        <dbReference type="ARBA" id="ARBA00022475"/>
    </source>
</evidence>
<keyword evidence="6 8" id="KW-1133">Transmembrane helix</keyword>
<evidence type="ECO:0000256" key="3">
    <source>
        <dbReference type="ARBA" id="ARBA00022676"/>
    </source>
</evidence>
<dbReference type="Pfam" id="PF13231">
    <property type="entry name" value="PMT_2"/>
    <property type="match status" value="1"/>
</dbReference>
<evidence type="ECO:0000256" key="5">
    <source>
        <dbReference type="ARBA" id="ARBA00022692"/>
    </source>
</evidence>
<protein>
    <recommendedName>
        <fullName evidence="9">Glycosyltransferase RgtA/B/C/D-like domain-containing protein</fullName>
    </recommendedName>
</protein>
<evidence type="ECO:0000256" key="1">
    <source>
        <dbReference type="ARBA" id="ARBA00004651"/>
    </source>
</evidence>
<dbReference type="GO" id="GO:0005886">
    <property type="term" value="C:plasma membrane"/>
    <property type="evidence" value="ECO:0007669"/>
    <property type="project" value="UniProtKB-SubCell"/>
</dbReference>
<keyword evidence="2" id="KW-1003">Cell membrane</keyword>
<feature type="transmembrane region" description="Helical" evidence="8">
    <location>
        <begin position="300"/>
        <end position="319"/>
    </location>
</feature>
<sequence>MRDAWNKPLCWRVLLAALVLALLALRLSGPSNIEADAQDRNVGYVMDVVWQGHWLVQQDIRGRIMSKPPLHTWIAAAFAEIGGIDRFTLALPSALAVLAMALLVFEIGRRRHSLLAGGLAGLAVVLAPMMSKHVALVRTDALFALAVAAGAFAAHRAWARGGGWTPFWFWAAMATLIKGPLGLVLVAMGLAAWFWERRSDPATPPLAGAQWTGILLFLLLTLGWLLPAILSAGQPLIDKMFFEELIGQATGVGKGGFPGRNLPKPSLYFILRFLPFSLFAAYGLWRVVRQPAVDAAERRFERFLFCWIAGGIAVFSLGSHYRGDLLLPLWPAAALLAGREMARLAERMGRPLTGAVLAGLTLIVLAGNGWIYHGAAMRESEEVRYTVAAEGAARALAASGLDVRRLHHLDTPVTLQLGLGTFRPWIGEDEALRLAAGSEPALLAVEAPEDFPRLFGPAGPALNEKFRWQPDATGKAAVIVYANAAAEAQAARSPIR</sequence>
<reference evidence="10" key="1">
    <citation type="journal article" name="DNA Res.">
        <title>The physiological potential of anammox bacteria as revealed by their core genome structure.</title>
        <authorList>
            <person name="Okubo T."/>
            <person name="Toyoda A."/>
            <person name="Fukuhara K."/>
            <person name="Uchiyama I."/>
            <person name="Harigaya Y."/>
            <person name="Kuroiwa M."/>
            <person name="Suzuki T."/>
            <person name="Murakami Y."/>
            <person name="Suwa Y."/>
            <person name="Takami H."/>
        </authorList>
    </citation>
    <scope>NUCLEOTIDE SEQUENCE</scope>
    <source>
        <strain evidence="10">317325-3</strain>
    </source>
</reference>
<feature type="domain" description="Glycosyltransferase RgtA/B/C/D-like" evidence="9">
    <location>
        <begin position="66"/>
        <end position="199"/>
    </location>
</feature>
<dbReference type="Proteomes" id="UP000662914">
    <property type="component" value="Chromosome"/>
</dbReference>
<dbReference type="PANTHER" id="PTHR33908:SF11">
    <property type="entry name" value="MEMBRANE PROTEIN"/>
    <property type="match status" value="1"/>
</dbReference>
<evidence type="ECO:0000256" key="8">
    <source>
        <dbReference type="SAM" id="Phobius"/>
    </source>
</evidence>
<evidence type="ECO:0000259" key="9">
    <source>
        <dbReference type="Pfam" id="PF13231"/>
    </source>
</evidence>
<dbReference type="GO" id="GO:0016763">
    <property type="term" value="F:pentosyltransferase activity"/>
    <property type="evidence" value="ECO:0007669"/>
    <property type="project" value="TreeGrafter"/>
</dbReference>
<evidence type="ECO:0000256" key="6">
    <source>
        <dbReference type="ARBA" id="ARBA00022989"/>
    </source>
</evidence>
<feature type="transmembrane region" description="Helical" evidence="8">
    <location>
        <begin position="267"/>
        <end position="288"/>
    </location>
</feature>
<dbReference type="PANTHER" id="PTHR33908">
    <property type="entry name" value="MANNOSYLTRANSFERASE YKCB-RELATED"/>
    <property type="match status" value="1"/>
</dbReference>
<evidence type="ECO:0000256" key="4">
    <source>
        <dbReference type="ARBA" id="ARBA00022679"/>
    </source>
</evidence>
<gene>
    <name evidence="10" type="ORF">DSYM_19890</name>
</gene>
<evidence type="ECO:0000313" key="10">
    <source>
        <dbReference type="EMBL" id="BBO21290.1"/>
    </source>
</evidence>
<comment type="subcellular location">
    <subcellularLocation>
        <location evidence="1">Cell membrane</location>
        <topology evidence="1">Multi-pass membrane protein</topology>
    </subcellularLocation>
</comment>
<feature type="transmembrane region" description="Helical" evidence="8">
    <location>
        <begin position="87"/>
        <end position="105"/>
    </location>
</feature>
<feature type="transmembrane region" description="Helical" evidence="8">
    <location>
        <begin position="207"/>
        <end position="230"/>
    </location>
</feature>
<organism evidence="10 11">
    <name type="scientific">Candidatus Desulfobacillus denitrificans</name>
    <dbReference type="NCBI Taxonomy" id="2608985"/>
    <lineage>
        <taxon>Bacteria</taxon>
        <taxon>Pseudomonadati</taxon>
        <taxon>Pseudomonadota</taxon>
        <taxon>Betaproteobacteria</taxon>
        <taxon>Candidatus Desulfobacillus</taxon>
    </lineage>
</organism>
<dbReference type="AlphaFoldDB" id="A0A809R0X8"/>
<evidence type="ECO:0000256" key="7">
    <source>
        <dbReference type="ARBA" id="ARBA00023136"/>
    </source>
</evidence>
<dbReference type="InterPro" id="IPR050297">
    <property type="entry name" value="LipidA_mod_glycosyltrf_83"/>
</dbReference>
<name>A0A809R0X8_9PROT</name>
<feature type="transmembrane region" description="Helical" evidence="8">
    <location>
        <begin position="354"/>
        <end position="372"/>
    </location>
</feature>
<feature type="transmembrane region" description="Helical" evidence="8">
    <location>
        <begin position="167"/>
        <end position="195"/>
    </location>
</feature>
<proteinExistence type="predicted"/>
<dbReference type="GO" id="GO:0009103">
    <property type="term" value="P:lipopolysaccharide biosynthetic process"/>
    <property type="evidence" value="ECO:0007669"/>
    <property type="project" value="UniProtKB-ARBA"/>
</dbReference>
<keyword evidence="7 8" id="KW-0472">Membrane</keyword>
<dbReference type="EMBL" id="AP021857">
    <property type="protein sequence ID" value="BBO21290.1"/>
    <property type="molecule type" value="Genomic_DNA"/>
</dbReference>
<dbReference type="KEGG" id="ddz:DSYM_19890"/>
<keyword evidence="4" id="KW-0808">Transferase</keyword>
<keyword evidence="5 8" id="KW-0812">Transmembrane</keyword>
<accession>A0A809R0X8</accession>